<dbReference type="Gramene" id="TVU39152">
    <property type="protein sequence ID" value="TVU39152"/>
    <property type="gene ID" value="EJB05_12557"/>
</dbReference>
<evidence type="ECO:0000313" key="1">
    <source>
        <dbReference type="EMBL" id="TVU39152.1"/>
    </source>
</evidence>
<evidence type="ECO:0000313" key="2">
    <source>
        <dbReference type="Proteomes" id="UP000324897"/>
    </source>
</evidence>
<dbReference type="EMBL" id="RWGY01000007">
    <property type="protein sequence ID" value="TVU39152.1"/>
    <property type="molecule type" value="Genomic_DNA"/>
</dbReference>
<gene>
    <name evidence="1" type="ORF">EJB05_12557</name>
</gene>
<keyword evidence="2" id="KW-1185">Reference proteome</keyword>
<reference evidence="1 2" key="1">
    <citation type="journal article" date="2019" name="Sci. Rep.">
        <title>A high-quality genome of Eragrostis curvula grass provides insights into Poaceae evolution and supports new strategies to enhance forage quality.</title>
        <authorList>
            <person name="Carballo J."/>
            <person name="Santos B.A.C.M."/>
            <person name="Zappacosta D."/>
            <person name="Garbus I."/>
            <person name="Selva J.P."/>
            <person name="Gallo C.A."/>
            <person name="Diaz A."/>
            <person name="Albertini E."/>
            <person name="Caccamo M."/>
            <person name="Echenique V."/>
        </authorList>
    </citation>
    <scope>NUCLEOTIDE SEQUENCE [LARGE SCALE GENOMIC DNA]</scope>
    <source>
        <strain evidence="2">cv. Victoria</strain>
        <tissue evidence="1">Leaf</tissue>
    </source>
</reference>
<dbReference type="AlphaFoldDB" id="A0A5J9VRX3"/>
<accession>A0A5J9VRX3</accession>
<proteinExistence type="predicted"/>
<organism evidence="1 2">
    <name type="scientific">Eragrostis curvula</name>
    <name type="common">weeping love grass</name>
    <dbReference type="NCBI Taxonomy" id="38414"/>
    <lineage>
        <taxon>Eukaryota</taxon>
        <taxon>Viridiplantae</taxon>
        <taxon>Streptophyta</taxon>
        <taxon>Embryophyta</taxon>
        <taxon>Tracheophyta</taxon>
        <taxon>Spermatophyta</taxon>
        <taxon>Magnoliopsida</taxon>
        <taxon>Liliopsida</taxon>
        <taxon>Poales</taxon>
        <taxon>Poaceae</taxon>
        <taxon>PACMAD clade</taxon>
        <taxon>Chloridoideae</taxon>
        <taxon>Eragrostideae</taxon>
        <taxon>Eragrostidinae</taxon>
        <taxon>Eragrostis</taxon>
    </lineage>
</organism>
<name>A0A5J9VRX3_9POAL</name>
<dbReference type="Proteomes" id="UP000324897">
    <property type="component" value="Chromosome 4"/>
</dbReference>
<dbReference type="OrthoDB" id="1743482at2759"/>
<comment type="caution">
    <text evidence="1">The sequence shown here is derived from an EMBL/GenBank/DDBJ whole genome shotgun (WGS) entry which is preliminary data.</text>
</comment>
<dbReference type="Gene3D" id="1.10.8.60">
    <property type="match status" value="1"/>
</dbReference>
<sequence>MLIYRKVAAASGDMKKALGVCRIALVSLKANGAIPMPRALICWIDTKAKIKFSRVCKQDHFYIGAGMKSALT</sequence>
<protein>
    <submittedName>
        <fullName evidence="1">Uncharacterized protein</fullName>
    </submittedName>
</protein>